<gene>
    <name evidence="10" type="ORF">FNK824_LOCUS34405</name>
    <name evidence="9" type="ORF">JBS370_LOCUS34121</name>
    <name evidence="3" type="ORF">JXQ802_LOCUS17954</name>
    <name evidence="4" type="ORF">JXQ802_LOCUS17973</name>
    <name evidence="8" type="ORF">OTI717_LOCUS24451</name>
    <name evidence="2" type="ORF">PYM288_LOCUS14127</name>
    <name evidence="7" type="ORF">RFH988_LOCUS21931</name>
    <name evidence="6" type="ORF">SEV965_LOCUS18173</name>
    <name evidence="5" type="ORF">ZHD862_LOCUS18050</name>
</gene>
<keyword evidence="11" id="KW-1185">Reference proteome</keyword>
<dbReference type="AlphaFoldDB" id="A0A814SCU7"/>
<dbReference type="EMBL" id="CAJNOU010001070">
    <property type="protein sequence ID" value="CAF1145735.1"/>
    <property type="molecule type" value="Genomic_DNA"/>
</dbReference>
<name>A0A814SCU7_9BILA</name>
<sequence length="102" mass="10911">MSSSNFNTISKVLTTGTIIAIVAGSITGLALLIATIVIIICIVKHLNRSRNVAAGGMILQPSQPYSYPSSWSYQYPPNMTSVANYPPPYQSAVPSYTTAAWT</sequence>
<dbReference type="EMBL" id="CAJNOT010000920">
    <property type="protein sequence ID" value="CAF1109823.1"/>
    <property type="molecule type" value="Genomic_DNA"/>
</dbReference>
<dbReference type="Proteomes" id="UP000663882">
    <property type="component" value="Unassembled WGS sequence"/>
</dbReference>
<dbReference type="Proteomes" id="UP000663836">
    <property type="component" value="Unassembled WGS sequence"/>
</dbReference>
<dbReference type="EMBL" id="CAJOBD010010514">
    <property type="protein sequence ID" value="CAF4153701.1"/>
    <property type="molecule type" value="Genomic_DNA"/>
</dbReference>
<evidence type="ECO:0000313" key="10">
    <source>
        <dbReference type="EMBL" id="CAF4165393.1"/>
    </source>
</evidence>
<dbReference type="EMBL" id="CAJNOL010000464">
    <property type="protein sequence ID" value="CAF1076713.1"/>
    <property type="molecule type" value="Genomic_DNA"/>
</dbReference>
<feature type="transmembrane region" description="Helical" evidence="1">
    <location>
        <begin position="12"/>
        <end position="43"/>
    </location>
</feature>
<keyword evidence="1" id="KW-1133">Transmembrane helix</keyword>
<proteinExistence type="predicted"/>
<dbReference type="Proteomes" id="UP000663870">
    <property type="component" value="Unassembled WGS sequence"/>
</dbReference>
<dbReference type="Proteomes" id="UP000663874">
    <property type="component" value="Unassembled WGS sequence"/>
</dbReference>
<dbReference type="EMBL" id="CAJNOO010001427">
    <property type="protein sequence ID" value="CAF1151341.1"/>
    <property type="molecule type" value="Genomic_DNA"/>
</dbReference>
<dbReference type="Proteomes" id="UP000663889">
    <property type="component" value="Unassembled WGS sequence"/>
</dbReference>
<evidence type="ECO:0000313" key="12">
    <source>
        <dbReference type="Proteomes" id="UP000663889"/>
    </source>
</evidence>
<evidence type="ECO:0000313" key="7">
    <source>
        <dbReference type="EMBL" id="CAF1151341.1"/>
    </source>
</evidence>
<evidence type="ECO:0000313" key="11">
    <source>
        <dbReference type="Proteomes" id="UP000663870"/>
    </source>
</evidence>
<evidence type="ECO:0000256" key="1">
    <source>
        <dbReference type="SAM" id="Phobius"/>
    </source>
</evidence>
<organism evidence="6 12">
    <name type="scientific">Rotaria sordida</name>
    <dbReference type="NCBI Taxonomy" id="392033"/>
    <lineage>
        <taxon>Eukaryota</taxon>
        <taxon>Metazoa</taxon>
        <taxon>Spiralia</taxon>
        <taxon>Gnathifera</taxon>
        <taxon>Rotifera</taxon>
        <taxon>Eurotatoria</taxon>
        <taxon>Bdelloidea</taxon>
        <taxon>Philodinida</taxon>
        <taxon>Philodinidae</taxon>
        <taxon>Rotaria</taxon>
    </lineage>
</organism>
<protein>
    <submittedName>
        <fullName evidence="6">Uncharacterized protein</fullName>
    </submittedName>
</protein>
<dbReference type="EMBL" id="CAJNOL010000463">
    <property type="protein sequence ID" value="CAF1076369.1"/>
    <property type="molecule type" value="Genomic_DNA"/>
</dbReference>
<dbReference type="Proteomes" id="UP000663864">
    <property type="component" value="Unassembled WGS sequence"/>
</dbReference>
<dbReference type="EMBL" id="CAJOBE010013483">
    <property type="protein sequence ID" value="CAF4165393.1"/>
    <property type="molecule type" value="Genomic_DNA"/>
</dbReference>
<evidence type="ECO:0000313" key="8">
    <source>
        <dbReference type="EMBL" id="CAF3913975.1"/>
    </source>
</evidence>
<reference evidence="6" key="1">
    <citation type="submission" date="2021-02" db="EMBL/GenBank/DDBJ databases">
        <authorList>
            <person name="Nowell W R."/>
        </authorList>
    </citation>
    <scope>NUCLEOTIDE SEQUENCE</scope>
</reference>
<dbReference type="Proteomes" id="UP000663823">
    <property type="component" value="Unassembled WGS sequence"/>
</dbReference>
<dbReference type="EMBL" id="CAJOAX010004623">
    <property type="protein sequence ID" value="CAF3913975.1"/>
    <property type="molecule type" value="Genomic_DNA"/>
</dbReference>
<evidence type="ECO:0000313" key="5">
    <source>
        <dbReference type="EMBL" id="CAF1109823.1"/>
    </source>
</evidence>
<comment type="caution">
    <text evidence="6">The sequence shown here is derived from an EMBL/GenBank/DDBJ whole genome shotgun (WGS) entry which is preliminary data.</text>
</comment>
<dbReference type="EMBL" id="CAJNOH010000301">
    <property type="protein sequence ID" value="CAF0991252.1"/>
    <property type="molecule type" value="Genomic_DNA"/>
</dbReference>
<accession>A0A814SCU7</accession>
<keyword evidence="1" id="KW-0812">Transmembrane</keyword>
<evidence type="ECO:0000313" key="9">
    <source>
        <dbReference type="EMBL" id="CAF4153701.1"/>
    </source>
</evidence>
<evidence type="ECO:0000313" key="3">
    <source>
        <dbReference type="EMBL" id="CAF1076369.1"/>
    </source>
</evidence>
<keyword evidence="1" id="KW-0472">Membrane</keyword>
<evidence type="ECO:0000313" key="6">
    <source>
        <dbReference type="EMBL" id="CAF1145735.1"/>
    </source>
</evidence>
<evidence type="ECO:0000313" key="4">
    <source>
        <dbReference type="EMBL" id="CAF1076713.1"/>
    </source>
</evidence>
<evidence type="ECO:0000313" key="2">
    <source>
        <dbReference type="EMBL" id="CAF0991252.1"/>
    </source>
</evidence>
<dbReference type="Proteomes" id="UP000663854">
    <property type="component" value="Unassembled WGS sequence"/>
</dbReference>